<name>A0A0K9P1X2_ZOSMR</name>
<dbReference type="CDD" id="cd16024">
    <property type="entry name" value="GPI_EPT_2"/>
    <property type="match status" value="1"/>
</dbReference>
<evidence type="ECO:0000256" key="1">
    <source>
        <dbReference type="ARBA" id="ARBA00004477"/>
    </source>
</evidence>
<keyword evidence="12" id="KW-1185">Reference proteome</keyword>
<evidence type="ECO:0000256" key="7">
    <source>
        <dbReference type="ARBA" id="ARBA00022824"/>
    </source>
</evidence>
<sequence length="438" mass="48837">MDSASLSCARLTGWTIGAVVLQILGLSLFVLGFFPVKPTLHGVSGSESYYKPKCDDVNVGQDSVANHRNLPPEELRSLYKELSGIPPVFDRLIVMVIDGLPAEFVLGRDDLSPTKEMMESMPYIQALLSSGNAIGFHAKAAPPTVTMPRLKAIVSGAIGGYLDVAFNFNTQAFHDDNLLAQFSYIGWKMIMLGDETWIKLFPDLFTRQDGVTSFFVKDTVDVDFNVSRHLKSELSADDWDLLILHYLGLDHVGHIGGRRCNLMMPKLKEMDEVIEKIHTSVILDDNNGSKQTLLMVVSDHGMTDNGNHGGSSYEETDSVALFIRLGGHVPKSAPLKFQTISQVDIVPTLALLFSVPIPKNNVGVVLLEILDFLTGVLYVSGLIRNVWYLFVIRKSYPLCNQYSNVYIFFLKQLNFIKNEGQCPNYKIENRNINRSKKK</sequence>
<evidence type="ECO:0000313" key="11">
    <source>
        <dbReference type="EMBL" id="KMZ62979.1"/>
    </source>
</evidence>
<organism evidence="11 12">
    <name type="scientific">Zostera marina</name>
    <name type="common">Eelgrass</name>
    <dbReference type="NCBI Taxonomy" id="29655"/>
    <lineage>
        <taxon>Eukaryota</taxon>
        <taxon>Viridiplantae</taxon>
        <taxon>Streptophyta</taxon>
        <taxon>Embryophyta</taxon>
        <taxon>Tracheophyta</taxon>
        <taxon>Spermatophyta</taxon>
        <taxon>Magnoliopsida</taxon>
        <taxon>Liliopsida</taxon>
        <taxon>Zosteraceae</taxon>
        <taxon>Zostera</taxon>
    </lineage>
</organism>
<dbReference type="GO" id="GO:0051377">
    <property type="term" value="F:mannose-ethanolamine phosphotransferase activity"/>
    <property type="evidence" value="ECO:0007669"/>
    <property type="project" value="InterPro"/>
</dbReference>
<protein>
    <submittedName>
        <fullName evidence="11">GPI ethanolamine phosphate transferase</fullName>
    </submittedName>
</protein>
<keyword evidence="7" id="KW-0256">Endoplasmic reticulum</keyword>
<evidence type="ECO:0000256" key="8">
    <source>
        <dbReference type="ARBA" id="ARBA00022989"/>
    </source>
</evidence>
<dbReference type="UniPathway" id="UPA00196"/>
<dbReference type="FunFam" id="3.40.720.10:FF:000078">
    <property type="entry name" value="GPI ethanolamine phosphate transferase 2 isoform X4"/>
    <property type="match status" value="1"/>
</dbReference>
<reference evidence="12" key="1">
    <citation type="journal article" date="2016" name="Nature">
        <title>The genome of the seagrass Zostera marina reveals angiosperm adaptation to the sea.</title>
        <authorList>
            <person name="Olsen J.L."/>
            <person name="Rouze P."/>
            <person name="Verhelst B."/>
            <person name="Lin Y.-C."/>
            <person name="Bayer T."/>
            <person name="Collen J."/>
            <person name="Dattolo E."/>
            <person name="De Paoli E."/>
            <person name="Dittami S."/>
            <person name="Maumus F."/>
            <person name="Michel G."/>
            <person name="Kersting A."/>
            <person name="Lauritano C."/>
            <person name="Lohaus R."/>
            <person name="Toepel M."/>
            <person name="Tonon T."/>
            <person name="Vanneste K."/>
            <person name="Amirebrahimi M."/>
            <person name="Brakel J."/>
            <person name="Bostroem C."/>
            <person name="Chovatia M."/>
            <person name="Grimwood J."/>
            <person name="Jenkins J.W."/>
            <person name="Jueterbock A."/>
            <person name="Mraz A."/>
            <person name="Stam W.T."/>
            <person name="Tice H."/>
            <person name="Bornberg-Bauer E."/>
            <person name="Green P.J."/>
            <person name="Pearson G.A."/>
            <person name="Procaccini G."/>
            <person name="Duarte C.M."/>
            <person name="Schmutz J."/>
            <person name="Reusch T.B.H."/>
            <person name="Van de Peer Y."/>
        </authorList>
    </citation>
    <scope>NUCLEOTIDE SEQUENCE [LARGE SCALE GENOMIC DNA]</scope>
    <source>
        <strain evidence="12">cv. Finnish</strain>
    </source>
</reference>
<dbReference type="Proteomes" id="UP000036987">
    <property type="component" value="Unassembled WGS sequence"/>
</dbReference>
<keyword evidence="9 10" id="KW-0472">Membrane</keyword>
<dbReference type="GO" id="GO:0005789">
    <property type="term" value="C:endoplasmic reticulum membrane"/>
    <property type="evidence" value="ECO:0007669"/>
    <property type="project" value="UniProtKB-SubCell"/>
</dbReference>
<dbReference type="SUPFAM" id="SSF53649">
    <property type="entry name" value="Alkaline phosphatase-like"/>
    <property type="match status" value="1"/>
</dbReference>
<keyword evidence="8 10" id="KW-1133">Transmembrane helix</keyword>
<evidence type="ECO:0000256" key="9">
    <source>
        <dbReference type="ARBA" id="ARBA00023136"/>
    </source>
</evidence>
<dbReference type="AlphaFoldDB" id="A0A0K9P1X2"/>
<keyword evidence="5 11" id="KW-0808">Transferase</keyword>
<dbReference type="GO" id="GO:0006506">
    <property type="term" value="P:GPI anchor biosynthetic process"/>
    <property type="evidence" value="ECO:0007669"/>
    <property type="project" value="UniProtKB-UniPathway"/>
</dbReference>
<dbReference type="OrthoDB" id="272139at2759"/>
<evidence type="ECO:0000256" key="5">
    <source>
        <dbReference type="ARBA" id="ARBA00022679"/>
    </source>
</evidence>
<dbReference type="PANTHER" id="PTHR23072">
    <property type="entry name" value="PHOSPHATIDYLINOSITOL GLYCAN-RELATED"/>
    <property type="match status" value="1"/>
</dbReference>
<dbReference type="InterPro" id="IPR039527">
    <property type="entry name" value="PIGG/GPI7"/>
</dbReference>
<dbReference type="EMBL" id="LFYR01001279">
    <property type="protein sequence ID" value="KMZ62979.1"/>
    <property type="molecule type" value="Genomic_DNA"/>
</dbReference>
<evidence type="ECO:0000256" key="2">
    <source>
        <dbReference type="ARBA" id="ARBA00004687"/>
    </source>
</evidence>
<dbReference type="OMA" id="ATHNTAY"/>
<evidence type="ECO:0000256" key="3">
    <source>
        <dbReference type="ARBA" id="ARBA00005315"/>
    </source>
</evidence>
<proteinExistence type="inferred from homology"/>
<dbReference type="PANTHER" id="PTHR23072:SF0">
    <property type="entry name" value="GPI ETHANOLAMINE PHOSPHATE TRANSFERASE 2"/>
    <property type="match status" value="1"/>
</dbReference>
<dbReference type="InterPro" id="IPR037674">
    <property type="entry name" value="PIG-G_N"/>
</dbReference>
<keyword evidence="4" id="KW-0337">GPI-anchor biosynthesis</keyword>
<comment type="pathway">
    <text evidence="2">Glycolipid biosynthesis; glycosylphosphatidylinositol-anchor biosynthesis.</text>
</comment>
<comment type="similarity">
    <text evidence="3">Belongs to the PIGG/PIGN/PIGO family. PIGG subfamily.</text>
</comment>
<comment type="subcellular location">
    <subcellularLocation>
        <location evidence="1">Endoplasmic reticulum membrane</location>
        <topology evidence="1">Multi-pass membrane protein</topology>
    </subcellularLocation>
</comment>
<keyword evidence="6 10" id="KW-0812">Transmembrane</keyword>
<comment type="caution">
    <text evidence="11">The sequence shown here is derived from an EMBL/GenBank/DDBJ whole genome shotgun (WGS) entry which is preliminary data.</text>
</comment>
<dbReference type="STRING" id="29655.A0A0K9P1X2"/>
<evidence type="ECO:0000256" key="4">
    <source>
        <dbReference type="ARBA" id="ARBA00022502"/>
    </source>
</evidence>
<gene>
    <name evidence="11" type="ORF">ZOSMA_42G00200</name>
</gene>
<dbReference type="InterPro" id="IPR002591">
    <property type="entry name" value="Phosphodiest/P_Trfase"/>
</dbReference>
<evidence type="ECO:0000313" key="12">
    <source>
        <dbReference type="Proteomes" id="UP000036987"/>
    </source>
</evidence>
<evidence type="ECO:0000256" key="10">
    <source>
        <dbReference type="SAM" id="Phobius"/>
    </source>
</evidence>
<dbReference type="Gene3D" id="3.40.720.10">
    <property type="entry name" value="Alkaline Phosphatase, subunit A"/>
    <property type="match status" value="1"/>
</dbReference>
<feature type="transmembrane region" description="Helical" evidence="10">
    <location>
        <begin position="12"/>
        <end position="34"/>
    </location>
</feature>
<dbReference type="Pfam" id="PF01663">
    <property type="entry name" value="Phosphodiest"/>
    <property type="match status" value="1"/>
</dbReference>
<evidence type="ECO:0000256" key="6">
    <source>
        <dbReference type="ARBA" id="ARBA00022692"/>
    </source>
</evidence>
<dbReference type="InterPro" id="IPR017850">
    <property type="entry name" value="Alkaline_phosphatase_core_sf"/>
</dbReference>
<accession>A0A0K9P1X2</accession>